<feature type="transmembrane region" description="Helical" evidence="1">
    <location>
        <begin position="63"/>
        <end position="80"/>
    </location>
</feature>
<proteinExistence type="predicted"/>
<feature type="transmembrane region" description="Helical" evidence="1">
    <location>
        <begin position="134"/>
        <end position="154"/>
    </location>
</feature>
<dbReference type="AlphaFoldDB" id="A0AA37U297"/>
<name>A0AA37U297_9GAMM</name>
<protein>
    <submittedName>
        <fullName evidence="2">Uncharacterized protein</fullName>
    </submittedName>
</protein>
<feature type="transmembrane region" description="Helical" evidence="1">
    <location>
        <begin position="37"/>
        <end position="56"/>
    </location>
</feature>
<dbReference type="RefSeq" id="WP_095499444.1">
    <property type="nucleotide sequence ID" value="NZ_BSPO01000014.1"/>
</dbReference>
<keyword evidence="1" id="KW-1133">Transmembrane helix</keyword>
<accession>A0AA37U297</accession>
<sequence>MTSKYSLWLVALLVALVETMLFGLVQKYQLDLGEWLTLFRFINLLALFAVLAAILVDGKVAKVTATVIAAMCSGIGQFFIHLQQRTNQQIVQFQQATKVESASCPLDFGQPIYPSWLSYSGDCSSIIRVFEVNITYWLMPLNALAILISLTLLIREFRRAQ</sequence>
<keyword evidence="1" id="KW-0472">Membrane</keyword>
<organism evidence="2 3">
    <name type="scientific">Paraferrimonas haliotis</name>
    <dbReference type="NCBI Taxonomy" id="2013866"/>
    <lineage>
        <taxon>Bacteria</taxon>
        <taxon>Pseudomonadati</taxon>
        <taxon>Pseudomonadota</taxon>
        <taxon>Gammaproteobacteria</taxon>
        <taxon>Alteromonadales</taxon>
        <taxon>Ferrimonadaceae</taxon>
        <taxon>Paraferrimonas</taxon>
    </lineage>
</organism>
<feature type="transmembrane region" description="Helical" evidence="1">
    <location>
        <begin position="7"/>
        <end position="25"/>
    </location>
</feature>
<evidence type="ECO:0000313" key="2">
    <source>
        <dbReference type="EMBL" id="GLS85001.1"/>
    </source>
</evidence>
<gene>
    <name evidence="2" type="ORF">GCM10007894_29780</name>
</gene>
<dbReference type="EMBL" id="BSPO01000014">
    <property type="protein sequence ID" value="GLS85001.1"/>
    <property type="molecule type" value="Genomic_DNA"/>
</dbReference>
<keyword evidence="1" id="KW-0812">Transmembrane</keyword>
<evidence type="ECO:0000313" key="3">
    <source>
        <dbReference type="Proteomes" id="UP001157439"/>
    </source>
</evidence>
<reference evidence="2 3" key="1">
    <citation type="journal article" date="2014" name="Int. J. Syst. Evol. Microbiol.">
        <title>Complete genome sequence of Corynebacterium casei LMG S-19264T (=DSM 44701T), isolated from a smear-ripened cheese.</title>
        <authorList>
            <consortium name="US DOE Joint Genome Institute (JGI-PGF)"/>
            <person name="Walter F."/>
            <person name="Albersmeier A."/>
            <person name="Kalinowski J."/>
            <person name="Ruckert C."/>
        </authorList>
    </citation>
    <scope>NUCLEOTIDE SEQUENCE [LARGE SCALE GENOMIC DNA]</scope>
    <source>
        <strain evidence="2 3">NBRC 112785</strain>
    </source>
</reference>
<evidence type="ECO:0000256" key="1">
    <source>
        <dbReference type="SAM" id="Phobius"/>
    </source>
</evidence>
<comment type="caution">
    <text evidence="2">The sequence shown here is derived from an EMBL/GenBank/DDBJ whole genome shotgun (WGS) entry which is preliminary data.</text>
</comment>
<keyword evidence="3" id="KW-1185">Reference proteome</keyword>
<dbReference type="Proteomes" id="UP001157439">
    <property type="component" value="Unassembled WGS sequence"/>
</dbReference>